<proteinExistence type="predicted"/>
<sequence>MPADFEEKRDFQRLNLTDRVHFRATNHTGIYRGLTLDISASGMRMQTDAELTAGETLTLIIPSHHSALKPFSAEAVVIRIENTHPDAPKVVSLNFTDVF</sequence>
<keyword evidence="3" id="KW-1185">Reference proteome</keyword>
<gene>
    <name evidence="2" type="ordered locus">Q7C_1020</name>
</gene>
<dbReference type="EMBL" id="CP003380">
    <property type="protein sequence ID" value="AFJ02182.1"/>
    <property type="molecule type" value="Genomic_DNA"/>
</dbReference>
<dbReference type="KEGG" id="mec:Q7C_1020"/>
<dbReference type="SUPFAM" id="SSF141371">
    <property type="entry name" value="PilZ domain-like"/>
    <property type="match status" value="1"/>
</dbReference>
<feature type="domain" description="PilZ" evidence="1">
    <location>
        <begin position="7"/>
        <end position="97"/>
    </location>
</feature>
<dbReference type="HOGENOM" id="CLU_180682_0_0_6"/>
<dbReference type="OrthoDB" id="5290589at2"/>
<protein>
    <submittedName>
        <fullName evidence="2">Putative glycosyltransferase</fullName>
    </submittedName>
</protein>
<evidence type="ECO:0000259" key="1">
    <source>
        <dbReference type="Pfam" id="PF07238"/>
    </source>
</evidence>
<dbReference type="Proteomes" id="UP000009145">
    <property type="component" value="Chromosome"/>
</dbReference>
<evidence type="ECO:0000313" key="3">
    <source>
        <dbReference type="Proteomes" id="UP000009145"/>
    </source>
</evidence>
<dbReference type="RefSeq" id="WP_014703602.1">
    <property type="nucleotide sequence ID" value="NC_017856.1"/>
</dbReference>
<name>I1YGY9_METFJ</name>
<dbReference type="Pfam" id="PF07238">
    <property type="entry name" value="PilZ"/>
    <property type="match status" value="1"/>
</dbReference>
<accession>I1YGY9</accession>
<keyword evidence="2" id="KW-0808">Transferase</keyword>
<evidence type="ECO:0000313" key="2">
    <source>
        <dbReference type="EMBL" id="AFJ02182.1"/>
    </source>
</evidence>
<reference evidence="2 3" key="1">
    <citation type="journal article" date="2012" name="J. Bacteriol.">
        <title>Complete genome sequences of Methylophaga sp. strain JAM1 and Methylophaga sp. strain JAM7.</title>
        <authorList>
            <person name="Villeneuve C."/>
            <person name="Martineau C."/>
            <person name="Mauffrey F."/>
            <person name="Villemur R."/>
        </authorList>
    </citation>
    <scope>NUCLEOTIDE SEQUENCE [LARGE SCALE GENOMIC DNA]</scope>
    <source>
        <strain evidence="2 3">JAM7</strain>
    </source>
</reference>
<dbReference type="Gene3D" id="2.40.10.220">
    <property type="entry name" value="predicted glycosyltransferase like domains"/>
    <property type="match status" value="1"/>
</dbReference>
<dbReference type="PATRIC" id="fig|754477.3.peg.1004"/>
<organism evidence="2 3">
    <name type="scientific">Methylophaga frappieri (strain ATCC BAA-2434 / DSM 25690 / JAM7)</name>
    <dbReference type="NCBI Taxonomy" id="754477"/>
    <lineage>
        <taxon>Bacteria</taxon>
        <taxon>Pseudomonadati</taxon>
        <taxon>Pseudomonadota</taxon>
        <taxon>Gammaproteobacteria</taxon>
        <taxon>Thiotrichales</taxon>
        <taxon>Piscirickettsiaceae</taxon>
        <taxon>Methylophaga</taxon>
    </lineage>
</organism>
<dbReference type="InterPro" id="IPR009875">
    <property type="entry name" value="PilZ_domain"/>
</dbReference>
<dbReference type="GO" id="GO:0035438">
    <property type="term" value="F:cyclic-di-GMP binding"/>
    <property type="evidence" value="ECO:0007669"/>
    <property type="project" value="InterPro"/>
</dbReference>
<dbReference type="AlphaFoldDB" id="I1YGY9"/>
<dbReference type="GO" id="GO:0016740">
    <property type="term" value="F:transferase activity"/>
    <property type="evidence" value="ECO:0007669"/>
    <property type="project" value="UniProtKB-KW"/>
</dbReference>